<keyword evidence="8" id="KW-0067">ATP-binding</keyword>
<evidence type="ECO:0000256" key="1">
    <source>
        <dbReference type="ARBA" id="ARBA00008226"/>
    </source>
</evidence>
<comment type="catalytic activity">
    <reaction evidence="13">
        <text>tRNA(Ala) + L-alanine + ATP = L-alanyl-tRNA(Ala) + AMP + diphosphate</text>
        <dbReference type="Rhea" id="RHEA:12540"/>
        <dbReference type="Rhea" id="RHEA-COMP:9657"/>
        <dbReference type="Rhea" id="RHEA-COMP:9923"/>
        <dbReference type="ChEBI" id="CHEBI:30616"/>
        <dbReference type="ChEBI" id="CHEBI:33019"/>
        <dbReference type="ChEBI" id="CHEBI:57972"/>
        <dbReference type="ChEBI" id="CHEBI:78442"/>
        <dbReference type="ChEBI" id="CHEBI:78497"/>
        <dbReference type="ChEBI" id="CHEBI:456215"/>
        <dbReference type="EC" id="6.1.1.7"/>
    </reaction>
</comment>
<reference evidence="15 16" key="1">
    <citation type="journal article" date="2015" name="Parasit. Vectors">
        <title>Draft genome of the scabies mite.</title>
        <authorList>
            <person name="Rider S.D.Jr."/>
            <person name="Morgan M.S."/>
            <person name="Arlian L.G."/>
        </authorList>
    </citation>
    <scope>NUCLEOTIDE SEQUENCE [LARGE SCALE GENOMIC DNA]</scope>
    <source>
        <strain evidence="15">Arlian Lab</strain>
    </source>
</reference>
<dbReference type="Proteomes" id="UP000616769">
    <property type="component" value="Unassembled WGS sequence"/>
</dbReference>
<keyword evidence="10" id="KW-0648">Protein biosynthesis</keyword>
<feature type="domain" description="Alanyl-transfer RNA synthetases family profile" evidence="14">
    <location>
        <begin position="29"/>
        <end position="436"/>
    </location>
</feature>
<gene>
    <name evidence="15" type="ORF">QR98_0012840</name>
</gene>
<evidence type="ECO:0000256" key="9">
    <source>
        <dbReference type="ARBA" id="ARBA00022884"/>
    </source>
</evidence>
<dbReference type="InterPro" id="IPR002318">
    <property type="entry name" value="Ala-tRNA-lgiase_IIc"/>
</dbReference>
<evidence type="ECO:0000256" key="13">
    <source>
        <dbReference type="ARBA" id="ARBA00048300"/>
    </source>
</evidence>
<evidence type="ECO:0000256" key="12">
    <source>
        <dbReference type="ARBA" id="ARBA00032577"/>
    </source>
</evidence>
<dbReference type="SUPFAM" id="SSF55681">
    <property type="entry name" value="Class II aaRS and biotin synthetases"/>
    <property type="match status" value="1"/>
</dbReference>
<dbReference type="VEuPathDB" id="VectorBase:SSCA007768"/>
<name>A0A131ZXN1_SARSC</name>
<evidence type="ECO:0000313" key="16">
    <source>
        <dbReference type="Proteomes" id="UP000616769"/>
    </source>
</evidence>
<evidence type="ECO:0000256" key="5">
    <source>
        <dbReference type="ARBA" id="ARBA00022723"/>
    </source>
</evidence>
<dbReference type="GO" id="GO:0006419">
    <property type="term" value="P:alanyl-tRNA aminoacylation"/>
    <property type="evidence" value="ECO:0007669"/>
    <property type="project" value="InterPro"/>
</dbReference>
<dbReference type="GO" id="GO:0005739">
    <property type="term" value="C:mitochondrion"/>
    <property type="evidence" value="ECO:0007669"/>
    <property type="project" value="TreeGrafter"/>
</dbReference>
<dbReference type="InterPro" id="IPR050058">
    <property type="entry name" value="Ala-tRNA_ligase"/>
</dbReference>
<evidence type="ECO:0000256" key="4">
    <source>
        <dbReference type="ARBA" id="ARBA00022598"/>
    </source>
</evidence>
<dbReference type="SUPFAM" id="SSF101353">
    <property type="entry name" value="Putative anticodon-binding domain of alanyl-tRNA synthetase (AlaRS)"/>
    <property type="match status" value="1"/>
</dbReference>
<dbReference type="InterPro" id="IPR045864">
    <property type="entry name" value="aa-tRNA-synth_II/BPL/LPL"/>
</dbReference>
<dbReference type="PANTHER" id="PTHR11777:SF9">
    <property type="entry name" value="ALANINE--TRNA LIGASE, CYTOPLASMIC"/>
    <property type="match status" value="1"/>
</dbReference>
<keyword evidence="7" id="KW-0862">Zinc</keyword>
<dbReference type="GO" id="GO:0002161">
    <property type="term" value="F:aminoacyl-tRNA deacylase activity"/>
    <property type="evidence" value="ECO:0007669"/>
    <property type="project" value="TreeGrafter"/>
</dbReference>
<dbReference type="PRINTS" id="PR00980">
    <property type="entry name" value="TRNASYNTHALA"/>
</dbReference>
<sequence>MFKNILKIKTINKSTGKRSCSYLGKRKIPSSNEARQSFIEYFVQNHGHQFYRSSSVRPDQNDPSLLFVNAGMNQFKPIFLEQSLDQYSSFQNLQRAVNSQKCIRAGGKHCDLDAVGRDYVHHTFFEMLGNWSFNDYYKSEACSMAWDLLTNVYRIDPQRLFVTVFGGDEKIRAESDLETYNIWREIGLNKNRIIFLNDNFWEMSDVGPCGICTEIYYLLEDMDLESSTEKLLKNSVEIWNIVFIQNFRYSLMDWNVLKLLNGFDLIYRDQNKVLHPLRKKFVDTGMGFERILSILQNVPNNYATDLFVPYFENISKTCKWPEYSHKLNDGKDIAYRIIADHCRMATVSIADGMFPNDRGSGYIVRRIIRRAIDSLKTLDKIKPLSSSLNESKIFSMLIDITVDILSPAFPEISQQCSTIHRVIDEEIRLYSTSILRDNLFNKYSRLLNIDLSEKFNINESNVLDKLLEIEKNLQKILSEMQDNLQIVENQLNQSARTLKIIEELIALNLANKFGLISEKITKKLSIVKFRLEEVEKELEKKSKELLRLLEIRDNAYDNGRRKNFTILSMETGKREKFLGLNYDYLSKIALDNYGHQPLALILQENSETILLQTSVPTSHTDRLNAKIWCDSSLEKLKEFYSFQIEPRSSKRLHKLCKYQIDHKSKDELIDSLSKILFTIAQKHFDFEK</sequence>
<evidence type="ECO:0000256" key="7">
    <source>
        <dbReference type="ARBA" id="ARBA00022833"/>
    </source>
</evidence>
<evidence type="ECO:0000313" key="15">
    <source>
        <dbReference type="EMBL" id="KPM02860.1"/>
    </source>
</evidence>
<dbReference type="PROSITE" id="PS50860">
    <property type="entry name" value="AA_TRNA_LIGASE_II_ALA"/>
    <property type="match status" value="1"/>
</dbReference>
<dbReference type="InterPro" id="IPR018162">
    <property type="entry name" value="Ala-tRNA-ligase_IIc_anticod-bd"/>
</dbReference>
<evidence type="ECO:0000256" key="8">
    <source>
        <dbReference type="ARBA" id="ARBA00022840"/>
    </source>
</evidence>
<keyword evidence="3" id="KW-0820">tRNA-binding</keyword>
<evidence type="ECO:0000256" key="6">
    <source>
        <dbReference type="ARBA" id="ARBA00022741"/>
    </source>
</evidence>
<dbReference type="EMBL" id="JXLN01003158">
    <property type="protein sequence ID" value="KPM02860.1"/>
    <property type="molecule type" value="Genomic_DNA"/>
</dbReference>
<dbReference type="Pfam" id="PF01411">
    <property type="entry name" value="tRNA-synt_2c"/>
    <property type="match status" value="1"/>
</dbReference>
<evidence type="ECO:0000259" key="14">
    <source>
        <dbReference type="PROSITE" id="PS50860"/>
    </source>
</evidence>
<dbReference type="GO" id="GO:0000049">
    <property type="term" value="F:tRNA binding"/>
    <property type="evidence" value="ECO:0007669"/>
    <property type="project" value="UniProtKB-KW"/>
</dbReference>
<evidence type="ECO:0000256" key="2">
    <source>
        <dbReference type="ARBA" id="ARBA00013168"/>
    </source>
</evidence>
<evidence type="ECO:0000256" key="11">
    <source>
        <dbReference type="ARBA" id="ARBA00023146"/>
    </source>
</evidence>
<dbReference type="GO" id="GO:0004813">
    <property type="term" value="F:alanine-tRNA ligase activity"/>
    <property type="evidence" value="ECO:0007669"/>
    <property type="project" value="UniProtKB-EC"/>
</dbReference>
<dbReference type="EC" id="6.1.1.7" evidence="2"/>
<dbReference type="AlphaFoldDB" id="A0A131ZXN1"/>
<keyword evidence="11" id="KW-0030">Aminoacyl-tRNA synthetase</keyword>
<dbReference type="CDD" id="cd00673">
    <property type="entry name" value="AlaRS_core"/>
    <property type="match status" value="1"/>
</dbReference>
<dbReference type="GO" id="GO:0046872">
    <property type="term" value="F:metal ion binding"/>
    <property type="evidence" value="ECO:0007669"/>
    <property type="project" value="UniProtKB-KW"/>
</dbReference>
<keyword evidence="4 15" id="KW-0436">Ligase</keyword>
<organism evidence="15 16">
    <name type="scientific">Sarcoptes scabiei</name>
    <name type="common">Itch mite</name>
    <name type="synonym">Acarus scabiei</name>
    <dbReference type="NCBI Taxonomy" id="52283"/>
    <lineage>
        <taxon>Eukaryota</taxon>
        <taxon>Metazoa</taxon>
        <taxon>Ecdysozoa</taxon>
        <taxon>Arthropoda</taxon>
        <taxon>Chelicerata</taxon>
        <taxon>Arachnida</taxon>
        <taxon>Acari</taxon>
        <taxon>Acariformes</taxon>
        <taxon>Sarcoptiformes</taxon>
        <taxon>Astigmata</taxon>
        <taxon>Psoroptidia</taxon>
        <taxon>Sarcoptoidea</taxon>
        <taxon>Sarcoptidae</taxon>
        <taxon>Sarcoptinae</taxon>
        <taxon>Sarcoptes</taxon>
    </lineage>
</organism>
<dbReference type="FunFam" id="3.30.930.10:FF:000011">
    <property type="entry name" value="Alanine--tRNA ligase, cytoplasmic"/>
    <property type="match status" value="1"/>
</dbReference>
<dbReference type="InterPro" id="IPR018164">
    <property type="entry name" value="Ala-tRNA-synth_IIc_N"/>
</dbReference>
<comment type="similarity">
    <text evidence="1">Belongs to the class-II aminoacyl-tRNA synthetase family.</text>
</comment>
<accession>A0A131ZXN1</accession>
<comment type="caution">
    <text evidence="15">The sequence shown here is derived from an EMBL/GenBank/DDBJ whole genome shotgun (WGS) entry which is preliminary data.</text>
</comment>
<dbReference type="Gene3D" id="3.30.930.10">
    <property type="entry name" value="Bira Bifunctional Protein, Domain 2"/>
    <property type="match status" value="1"/>
</dbReference>
<evidence type="ECO:0000256" key="10">
    <source>
        <dbReference type="ARBA" id="ARBA00022917"/>
    </source>
</evidence>
<protein>
    <recommendedName>
        <fullName evidence="2">alanine--tRNA ligase</fullName>
        <ecNumber evidence="2">6.1.1.7</ecNumber>
    </recommendedName>
    <alternativeName>
        <fullName evidence="12">Alanyl-tRNA synthetase</fullName>
    </alternativeName>
</protein>
<evidence type="ECO:0000256" key="3">
    <source>
        <dbReference type="ARBA" id="ARBA00022555"/>
    </source>
</evidence>
<dbReference type="PANTHER" id="PTHR11777">
    <property type="entry name" value="ALANYL-TRNA SYNTHETASE"/>
    <property type="match status" value="1"/>
</dbReference>
<keyword evidence="5" id="KW-0479">Metal-binding</keyword>
<dbReference type="OrthoDB" id="2423964at2759"/>
<dbReference type="GO" id="GO:0005524">
    <property type="term" value="F:ATP binding"/>
    <property type="evidence" value="ECO:0007669"/>
    <property type="project" value="UniProtKB-KW"/>
</dbReference>
<proteinExistence type="inferred from homology"/>
<dbReference type="InterPro" id="IPR018165">
    <property type="entry name" value="Ala-tRNA-synth_IIc_core"/>
</dbReference>
<keyword evidence="6" id="KW-0547">Nucleotide-binding</keyword>
<keyword evidence="9" id="KW-0694">RNA-binding</keyword>